<dbReference type="InterPro" id="IPR002035">
    <property type="entry name" value="VWF_A"/>
</dbReference>
<reference evidence="4" key="1">
    <citation type="journal article" date="2023" name="Commun. Biol.">
        <title>Genome analysis of Parmales, the sister group of diatoms, reveals the evolutionary specialization of diatoms from phago-mixotrophs to photoautotrophs.</title>
        <authorList>
            <person name="Ban H."/>
            <person name="Sato S."/>
            <person name="Yoshikawa S."/>
            <person name="Yamada K."/>
            <person name="Nakamura Y."/>
            <person name="Ichinomiya M."/>
            <person name="Sato N."/>
            <person name="Blanc-Mathieu R."/>
            <person name="Endo H."/>
            <person name="Kuwata A."/>
            <person name="Ogata H."/>
        </authorList>
    </citation>
    <scope>NUCLEOTIDE SEQUENCE [LARGE SCALE GENOMIC DNA]</scope>
    <source>
        <strain evidence="4">NIES 3701</strain>
    </source>
</reference>
<dbReference type="Pfam" id="PF07728">
    <property type="entry name" value="AAA_5"/>
    <property type="match status" value="3"/>
</dbReference>
<evidence type="ECO:0000259" key="2">
    <source>
        <dbReference type="PROSITE" id="PS50234"/>
    </source>
</evidence>
<dbReference type="GO" id="GO:0005524">
    <property type="term" value="F:ATP binding"/>
    <property type="evidence" value="ECO:0007669"/>
    <property type="project" value="InterPro"/>
</dbReference>
<dbReference type="OrthoDB" id="5186at2759"/>
<feature type="region of interest" description="Disordered" evidence="1">
    <location>
        <begin position="1321"/>
        <end position="1350"/>
    </location>
</feature>
<comment type="caution">
    <text evidence="3">The sequence shown here is derived from an EMBL/GenBank/DDBJ whole genome shotgun (WGS) entry which is preliminary data.</text>
</comment>
<gene>
    <name evidence="3" type="ORF">TrST_g11468</name>
</gene>
<dbReference type="PANTHER" id="PTHR21610">
    <property type="entry name" value="VON WILLEBRAND FACTOR A DOMAIN-CONTAINING PROTEIN 8"/>
    <property type="match status" value="1"/>
</dbReference>
<dbReference type="InterPro" id="IPR011704">
    <property type="entry name" value="ATPase_dyneun-rel_AAA"/>
</dbReference>
<dbReference type="InterPro" id="IPR036465">
    <property type="entry name" value="vWFA_dom_sf"/>
</dbReference>
<dbReference type="Proteomes" id="UP001165085">
    <property type="component" value="Unassembled WGS sequence"/>
</dbReference>
<feature type="compositionally biased region" description="Low complexity" evidence="1">
    <location>
        <begin position="914"/>
        <end position="928"/>
    </location>
</feature>
<name>A0A9W7E5B2_9STRA</name>
<dbReference type="SUPFAM" id="SSF53300">
    <property type="entry name" value="vWA-like"/>
    <property type="match status" value="1"/>
</dbReference>
<evidence type="ECO:0000313" key="4">
    <source>
        <dbReference type="Proteomes" id="UP001165085"/>
    </source>
</evidence>
<dbReference type="SUPFAM" id="SSF52540">
    <property type="entry name" value="P-loop containing nucleoside triphosphate hydrolases"/>
    <property type="match status" value="3"/>
</dbReference>
<evidence type="ECO:0000256" key="1">
    <source>
        <dbReference type="SAM" id="MobiDB-lite"/>
    </source>
</evidence>
<feature type="compositionally biased region" description="Basic and acidic residues" evidence="1">
    <location>
        <begin position="1336"/>
        <end position="1350"/>
    </location>
</feature>
<keyword evidence="4" id="KW-1185">Reference proteome</keyword>
<dbReference type="InterPro" id="IPR027417">
    <property type="entry name" value="P-loop_NTPase"/>
</dbReference>
<dbReference type="Gene3D" id="3.40.50.300">
    <property type="entry name" value="P-loop containing nucleotide triphosphate hydrolases"/>
    <property type="match status" value="3"/>
</dbReference>
<dbReference type="EMBL" id="BRXY01000106">
    <property type="protein sequence ID" value="GMH66228.1"/>
    <property type="molecule type" value="Genomic_DNA"/>
</dbReference>
<feature type="region of interest" description="Disordered" evidence="1">
    <location>
        <begin position="903"/>
        <end position="928"/>
    </location>
</feature>
<dbReference type="PANTHER" id="PTHR21610:SF9">
    <property type="entry name" value="VON WILLEBRAND FACTOR A DOMAIN-CONTAINING PROTEIN 8"/>
    <property type="match status" value="1"/>
</dbReference>
<evidence type="ECO:0000313" key="3">
    <source>
        <dbReference type="EMBL" id="GMH66228.1"/>
    </source>
</evidence>
<proteinExistence type="predicted"/>
<dbReference type="PROSITE" id="PS50234">
    <property type="entry name" value="VWFA"/>
    <property type="match status" value="1"/>
</dbReference>
<protein>
    <recommendedName>
        <fullName evidence="2">VWFA domain-containing protein</fullName>
    </recommendedName>
</protein>
<sequence>MLRFSPSTSSSTFSSTFSSINRTSNRMYQTLKFGRHTFKVNSKRTKDAHLIPYGHLPSLNPTGLKHLDWMLSKHSLDQDLHLLSPPTSYPLTLASSFAETLNLPLYHFPLTSETVSSDLKLRRELINSSTTFSSSSVVSAAVSGGVLFLDGIHRAERNVLPVLNNLLENREINLDDGRSIISSQRYDQIKKEHGVREDLVRCSEDFRVVASSIPWEVYGGQSLDPPLRSRMQCRRIDDYTPEEVLEITNDKNVSSLGVAGEWWSNYDNCRYVNNEEDFKQLHPVTFFQRGDFPEQRAEDLMEKLPLPKPPAPPPPPKPTPSYVPVPSFTSLLSSLSTSPLHSLIIGPRGSGKTTLSSTLLPSQTIQIYSDMSLRDLLQTRATDNLGNTTWMNSPLINAAINGQTICLDGVEKLKTFDEYNSLWTSSHIHLPDGSVTRPLAEYERLKSLDVDVSKVVPIHPDFRIIALGNVDDWFEPSSYIKGLRGFKAYKVPPLNDSEIMDILSKKFTLTETELNTIMVVSNDVKNNSDFENFTLRNIVNISKAVTTGLSVGEAINKVMLTDLWSKRDCDELSLLLENCGVEPSSPADRVYSTPTRSPPSDVSLVPSPVFYSIPNHLSLIKELLNSISTGERNILLIGNQGVGKNKVADKLCQTMNAEREYIQLHRDSTVNQLTVSPEIRDGRVFYEDSAMVKAIKYGRVLMIDEADKAPVEVVGVLKGLVEEGVMRLSDGRTIVPNDHPDLKSDPNLIPTHPDFVLLLLANRPGHPFLGNDFYSTVGDCLTTYFVSNPDAASEMKLLTSYAPDVDPEILEKLVEAFKNLRKMSDEGEITYPYSTREAVATAVHYSQYPEDGIVKALSNVLDYDSYDPTVYEKVAEVFRSQGIPVPKSRGEYLKPEDVNMQISPFKPLPSPTEKSWTSKPISTTSPTNSISSLESRVWNLPSPTTTKFQPSSHRIDNFSHLTRSFSVDPVGAYGAAVGMTAHSGRVDVLTTGPISVSTYTNVTGGESERIAYEVEDNVPFYLPTNPRPVMGGVGGTKFIFFPGGPFFCRLFEDGRLEYGAVPEPDERGGFAGMFSKQKGKQREDSGESWRVTACGEDKVACYQEKSGDVCCLDLKASECCWVELPEGSEIERVSASGRDDLFATLVDGTVVRIQEKGSKTKMEVRKVPEGMKGMQVLSSEHPPAHLSHNPSCRLLAGDEMAYATSLGSSLVGDDLYVTPREEGSKEGKISLSCFSGKLMAVARKDDVDGKHFIEVIDTEDHSMRTIDLNADVGAPLEMHFVDDEHVAILTSDNQVQILEVGPGLEDELVRFREMLGLPSRAVPDGEGMRSLTQGPELRDGTEGESWRPPALDDPKFGEWDEKNEAHVGGSNWAGGTGGSNTAGLGGRGGPYRLDRGHKVHQVSDAAKAEVSEEQQRIAREMAEKAFQDKLKEIEMGEGEFAMYDGLVSPIRGDIAALRQGLGSVEARKAERGWLKRQSFGELDDNKLVDGVTGEKFVYKRRGVPDEATTHMKHPKRVRFVFDCSGSMYRFNGQDGRLDRSLEAAALVMEAFAGHEHRFDYSIVGHSGDSPAIPLVNFGEHPKTEADRMKVLRMMVAHTQFTRSGDHTLESIAQAKVDVADGADNADEYIVIAISDANLRRYGLTPDMLKRVVEGKKKGSTVDVRTYAIMIASLGTEADEIKSSLASKAFVCKDTGLLPKVIRDILSKIGE</sequence>
<feature type="domain" description="VWFA" evidence="2">
    <location>
        <begin position="1516"/>
        <end position="1708"/>
    </location>
</feature>
<dbReference type="GO" id="GO:0016887">
    <property type="term" value="F:ATP hydrolysis activity"/>
    <property type="evidence" value="ECO:0007669"/>
    <property type="project" value="InterPro"/>
</dbReference>
<organism evidence="3 4">
    <name type="scientific">Triparma strigata</name>
    <dbReference type="NCBI Taxonomy" id="1606541"/>
    <lineage>
        <taxon>Eukaryota</taxon>
        <taxon>Sar</taxon>
        <taxon>Stramenopiles</taxon>
        <taxon>Ochrophyta</taxon>
        <taxon>Bolidophyceae</taxon>
        <taxon>Parmales</taxon>
        <taxon>Triparmaceae</taxon>
        <taxon>Triparma</taxon>
    </lineage>
</organism>
<dbReference type="GO" id="GO:0005737">
    <property type="term" value="C:cytoplasm"/>
    <property type="evidence" value="ECO:0007669"/>
    <property type="project" value="TreeGrafter"/>
</dbReference>
<dbReference type="InterPro" id="IPR039891">
    <property type="entry name" value="VWA8"/>
</dbReference>
<accession>A0A9W7E5B2</accession>